<reference evidence="5 6" key="1">
    <citation type="submission" date="2021-06" db="EMBL/GenBank/DDBJ databases">
        <authorList>
            <person name="Palmer J.M."/>
        </authorList>
    </citation>
    <scope>NUCLEOTIDE SEQUENCE [LARGE SCALE GENOMIC DNA]</scope>
    <source>
        <strain evidence="5 6">MEX-2019</strain>
        <tissue evidence="5">Muscle</tissue>
    </source>
</reference>
<dbReference type="PROSITE" id="PS50050">
    <property type="entry name" value="TNFR_NGFR_2"/>
    <property type="match status" value="1"/>
</dbReference>
<comment type="caution">
    <text evidence="1">Lacks conserved residue(s) required for the propagation of feature annotation.</text>
</comment>
<feature type="domain" description="TNFR-Cys" evidence="4">
    <location>
        <begin position="56"/>
        <end position="98"/>
    </location>
</feature>
<dbReference type="Gene3D" id="2.10.50.10">
    <property type="entry name" value="Tumor Necrosis Factor Receptor, subunit A, domain 2"/>
    <property type="match status" value="3"/>
</dbReference>
<dbReference type="FunFam" id="2.10.50.10:FF:000007">
    <property type="entry name" value="TNF receptor superfamily member 14"/>
    <property type="match status" value="1"/>
</dbReference>
<dbReference type="PANTHER" id="PTHR46838">
    <property type="entry name" value="TUMOR NECROSIS FACTOR RECEPTOR SUPERFAMILY MEMBER 14"/>
    <property type="match status" value="1"/>
</dbReference>
<dbReference type="CDD" id="cd13405">
    <property type="entry name" value="TNFRSF14_teleost"/>
    <property type="match status" value="1"/>
</dbReference>
<dbReference type="GO" id="GO:0002720">
    <property type="term" value="P:positive regulation of cytokine production involved in immune response"/>
    <property type="evidence" value="ECO:0007669"/>
    <property type="project" value="TreeGrafter"/>
</dbReference>
<dbReference type="InterPro" id="IPR001368">
    <property type="entry name" value="TNFR/NGFR_Cys_rich_reg"/>
</dbReference>
<evidence type="ECO:0000256" key="2">
    <source>
        <dbReference type="SAM" id="Phobius"/>
    </source>
</evidence>
<keyword evidence="3" id="KW-0732">Signal</keyword>
<evidence type="ECO:0000256" key="1">
    <source>
        <dbReference type="PROSITE-ProRule" id="PRU00206"/>
    </source>
</evidence>
<dbReference type="SUPFAM" id="SSF57586">
    <property type="entry name" value="TNF receptor-like"/>
    <property type="match status" value="2"/>
</dbReference>
<accession>A0AAV9R656</accession>
<evidence type="ECO:0000313" key="5">
    <source>
        <dbReference type="EMBL" id="KAK5605266.1"/>
    </source>
</evidence>
<sequence>MWSMLIILVGFALIEPGSNCGPKEYRTSDGQCCPMCHEGTVVGRDCTVQSGTRCLPCDTGTYMNQPNGLTRCLPCSFCDPGVGLFAQQNCTPTSDTVCDVLSGYFCKSLADRIGCSTAEIHSVCDPGQRIKQPGTSRHDTVCEVCQEGSFSPHGVNCTLWTKQQHLATALRTDGRYDGYMEKMQTEEKEKKKRRDTKSGIWIIPTNWGLLWFNHLLFLLTMT</sequence>
<dbReference type="GO" id="GO:0050829">
    <property type="term" value="P:defense response to Gram-negative bacterium"/>
    <property type="evidence" value="ECO:0007669"/>
    <property type="project" value="TreeGrafter"/>
</dbReference>
<organism evidence="5 6">
    <name type="scientific">Crenichthys baileyi</name>
    <name type="common">White River springfish</name>
    <dbReference type="NCBI Taxonomy" id="28760"/>
    <lineage>
        <taxon>Eukaryota</taxon>
        <taxon>Metazoa</taxon>
        <taxon>Chordata</taxon>
        <taxon>Craniata</taxon>
        <taxon>Vertebrata</taxon>
        <taxon>Euteleostomi</taxon>
        <taxon>Actinopterygii</taxon>
        <taxon>Neopterygii</taxon>
        <taxon>Teleostei</taxon>
        <taxon>Neoteleostei</taxon>
        <taxon>Acanthomorphata</taxon>
        <taxon>Ovalentaria</taxon>
        <taxon>Atherinomorphae</taxon>
        <taxon>Cyprinodontiformes</taxon>
        <taxon>Goodeidae</taxon>
        <taxon>Crenichthys</taxon>
    </lineage>
</organism>
<feature type="disulfide bond" evidence="1">
    <location>
        <begin position="57"/>
        <end position="72"/>
    </location>
</feature>
<keyword evidence="2" id="KW-0472">Membrane</keyword>
<keyword evidence="1" id="KW-1015">Disulfide bond</keyword>
<dbReference type="GO" id="GO:0050830">
    <property type="term" value="P:defense response to Gram-positive bacterium"/>
    <property type="evidence" value="ECO:0007669"/>
    <property type="project" value="TreeGrafter"/>
</dbReference>
<dbReference type="Proteomes" id="UP001311232">
    <property type="component" value="Unassembled WGS sequence"/>
</dbReference>
<dbReference type="EMBL" id="JAHHUM010002309">
    <property type="protein sequence ID" value="KAK5605266.1"/>
    <property type="molecule type" value="Genomic_DNA"/>
</dbReference>
<feature type="signal peptide" evidence="3">
    <location>
        <begin position="1"/>
        <end position="20"/>
    </location>
</feature>
<dbReference type="GO" id="GO:2000406">
    <property type="term" value="P:positive regulation of T cell migration"/>
    <property type="evidence" value="ECO:0007669"/>
    <property type="project" value="TreeGrafter"/>
</dbReference>
<dbReference type="AlphaFoldDB" id="A0AAV9R656"/>
<keyword evidence="2" id="KW-1133">Transmembrane helix</keyword>
<feature type="repeat" description="TNFR-Cys" evidence="1">
    <location>
        <begin position="56"/>
        <end position="98"/>
    </location>
</feature>
<evidence type="ECO:0000256" key="3">
    <source>
        <dbReference type="SAM" id="SignalP"/>
    </source>
</evidence>
<evidence type="ECO:0000313" key="6">
    <source>
        <dbReference type="Proteomes" id="UP001311232"/>
    </source>
</evidence>
<dbReference type="PROSITE" id="PS00652">
    <property type="entry name" value="TNFR_NGFR_1"/>
    <property type="match status" value="1"/>
</dbReference>
<name>A0AAV9R656_9TELE</name>
<feature type="transmembrane region" description="Helical" evidence="2">
    <location>
        <begin position="199"/>
        <end position="219"/>
    </location>
</feature>
<feature type="chain" id="PRO_5043451831" description="TNFR-Cys domain-containing protein" evidence="3">
    <location>
        <begin position="21"/>
        <end position="222"/>
    </location>
</feature>
<dbReference type="GO" id="GO:0046642">
    <property type="term" value="P:negative regulation of alpha-beta T cell proliferation"/>
    <property type="evidence" value="ECO:0007669"/>
    <property type="project" value="TreeGrafter"/>
</dbReference>
<evidence type="ECO:0000259" key="4">
    <source>
        <dbReference type="PROSITE" id="PS50050"/>
    </source>
</evidence>
<gene>
    <name evidence="5" type="ORF">CRENBAI_017068</name>
</gene>
<dbReference type="SMART" id="SM00208">
    <property type="entry name" value="TNFR"/>
    <property type="match status" value="3"/>
</dbReference>
<proteinExistence type="predicted"/>
<dbReference type="Pfam" id="PF00020">
    <property type="entry name" value="TNFR_c6"/>
    <property type="match status" value="2"/>
</dbReference>
<protein>
    <recommendedName>
        <fullName evidence="4">TNFR-Cys domain-containing protein</fullName>
    </recommendedName>
</protein>
<dbReference type="PANTHER" id="PTHR46838:SF1">
    <property type="entry name" value="TUMOR NECROSIS FACTOR RECEPTOR SUPERFAMILY MEMBER 14"/>
    <property type="match status" value="1"/>
</dbReference>
<keyword evidence="6" id="KW-1185">Reference proteome</keyword>
<comment type="caution">
    <text evidence="5">The sequence shown here is derived from an EMBL/GenBank/DDBJ whole genome shotgun (WGS) entry which is preliminary data.</text>
</comment>
<dbReference type="GO" id="GO:0009897">
    <property type="term" value="C:external side of plasma membrane"/>
    <property type="evidence" value="ECO:0007669"/>
    <property type="project" value="TreeGrafter"/>
</dbReference>
<keyword evidence="2" id="KW-0812">Transmembrane</keyword>